<dbReference type="InterPro" id="IPR029045">
    <property type="entry name" value="ClpP/crotonase-like_dom_sf"/>
</dbReference>
<dbReference type="Pfam" id="PF03572">
    <property type="entry name" value="Peptidase_S41"/>
    <property type="match status" value="1"/>
</dbReference>
<dbReference type="InterPro" id="IPR005151">
    <property type="entry name" value="Tail-specific_protease"/>
</dbReference>
<dbReference type="PANTHER" id="PTHR11261:SF3">
    <property type="entry name" value="RETINOL-BINDING PROTEIN 3"/>
    <property type="match status" value="1"/>
</dbReference>
<dbReference type="Gene3D" id="3.90.226.10">
    <property type="entry name" value="2-enoyl-CoA Hydratase, Chain A, domain 1"/>
    <property type="match status" value="1"/>
</dbReference>
<dbReference type="OrthoDB" id="6397760at2"/>
<dbReference type="GO" id="GO:0006508">
    <property type="term" value="P:proteolysis"/>
    <property type="evidence" value="ECO:0007669"/>
    <property type="project" value="InterPro"/>
</dbReference>
<dbReference type="Gene3D" id="3.30.750.44">
    <property type="match status" value="1"/>
</dbReference>
<accession>A0A2U3KZW4</accession>
<evidence type="ECO:0000313" key="3">
    <source>
        <dbReference type="EMBL" id="SPF45140.1"/>
    </source>
</evidence>
<organism evidence="3 4">
    <name type="scientific">Candidatus Sulfotelmatobacter kueseliae</name>
    <dbReference type="NCBI Taxonomy" id="2042962"/>
    <lineage>
        <taxon>Bacteria</taxon>
        <taxon>Pseudomonadati</taxon>
        <taxon>Acidobacteriota</taxon>
        <taxon>Terriglobia</taxon>
        <taxon>Terriglobales</taxon>
        <taxon>Candidatus Korobacteraceae</taxon>
        <taxon>Candidatus Sulfotelmatobacter</taxon>
    </lineage>
</organism>
<feature type="region of interest" description="Disordered" evidence="1">
    <location>
        <begin position="219"/>
        <end position="248"/>
    </location>
</feature>
<feature type="compositionally biased region" description="Polar residues" evidence="1">
    <location>
        <begin position="155"/>
        <end position="169"/>
    </location>
</feature>
<dbReference type="CDD" id="cd07563">
    <property type="entry name" value="Peptidase_S41_IRBP"/>
    <property type="match status" value="1"/>
</dbReference>
<feature type="region of interest" description="Disordered" evidence="1">
    <location>
        <begin position="136"/>
        <end position="200"/>
    </location>
</feature>
<dbReference type="Proteomes" id="UP000238701">
    <property type="component" value="Unassembled WGS sequence"/>
</dbReference>
<keyword evidence="3" id="KW-0675">Receptor</keyword>
<evidence type="ECO:0000259" key="2">
    <source>
        <dbReference type="SMART" id="SM00245"/>
    </source>
</evidence>
<protein>
    <submittedName>
        <fullName evidence="3">Interphotoreceptor retinoid-binding protein (Modular protein)</fullName>
    </submittedName>
</protein>
<evidence type="ECO:0000313" key="4">
    <source>
        <dbReference type="Proteomes" id="UP000238701"/>
    </source>
</evidence>
<dbReference type="EMBL" id="OMOD01000151">
    <property type="protein sequence ID" value="SPF45140.1"/>
    <property type="molecule type" value="Genomic_DNA"/>
</dbReference>
<dbReference type="GO" id="GO:0008236">
    <property type="term" value="F:serine-type peptidase activity"/>
    <property type="evidence" value="ECO:0007669"/>
    <property type="project" value="InterPro"/>
</dbReference>
<feature type="domain" description="Tail specific protease" evidence="2">
    <location>
        <begin position="342"/>
        <end position="539"/>
    </location>
</feature>
<dbReference type="SUPFAM" id="SSF52096">
    <property type="entry name" value="ClpP/crotonase"/>
    <property type="match status" value="1"/>
</dbReference>
<dbReference type="PANTHER" id="PTHR11261">
    <property type="entry name" value="INTERPHOTORECEPTOR RETINOID-BINDING PROTEIN"/>
    <property type="match status" value="1"/>
</dbReference>
<sequence length="559" mass="60652">MLRPLYRCLLRLHPPGFRKRFAEEMLSIFDQATECQARFKLLGDGLVSLARQWALRPEFWYDISPAPTAEIVSDGIPSFYTLDPFRPRTAAVVHGLLLTVVVFCLTCSAIRYSWIHVLHVHIPEAQFESSSSFEEHAVAPASSQEPEIASRSARDTQNGFSRSLRSSPAGQKPAPSRLPVPEIPQNGKGISRPAPPGRAANVTTTAAVANAAQNGAIAPAAESNPQQATVASAEPEPTDAANQAAAGVTSGAVRNATIDAPERQRVIDGAIANLTKYYVDPGMAQKMAAALRAHEQNGEDEAATDGKAFAGLLTQQMQDVSHDKHVVMVYGAAIAPENPRPPTAEDISAYRKEMERTNCRFEMVRVLPHNIGYLKFNSFPDADICGTRAAAAMAKLNNVNAIIFDVRDNPGGYANMVALLATYLFDRPTHLNDFYNRGENTTEQSWTLAPVAGNRLADKPAFVLTSSRTFSAAEGFSYDLKMLQRATLVGETTSGRGHMGLAHRIDDHFMIRVPDLKVINPISKANWEGTGVEPDVKVKAADALATAEKLAEKKIADKL</sequence>
<dbReference type="SMART" id="SM00245">
    <property type="entry name" value="TSPc"/>
    <property type="match status" value="1"/>
</dbReference>
<name>A0A2U3KZW4_9BACT</name>
<gene>
    <name evidence="3" type="ORF">SBA1_560008</name>
</gene>
<proteinExistence type="predicted"/>
<dbReference type="AlphaFoldDB" id="A0A2U3KZW4"/>
<reference evidence="4" key="1">
    <citation type="submission" date="2018-02" db="EMBL/GenBank/DDBJ databases">
        <authorList>
            <person name="Hausmann B."/>
        </authorList>
    </citation>
    <scope>NUCLEOTIDE SEQUENCE [LARGE SCALE GENOMIC DNA]</scope>
    <source>
        <strain evidence="4">Peat soil MAG SbA1</strain>
    </source>
</reference>
<evidence type="ECO:0000256" key="1">
    <source>
        <dbReference type="SAM" id="MobiDB-lite"/>
    </source>
</evidence>